<comment type="catalytic activity">
    <reaction evidence="10 11">
        <text>a lipid X + a UDP-2-N,3-O-bis[(3R)-3-hydroxyacyl]-alpha-D-glucosamine = a lipid A disaccharide + UDP + H(+)</text>
        <dbReference type="Rhea" id="RHEA:67828"/>
        <dbReference type="ChEBI" id="CHEBI:15378"/>
        <dbReference type="ChEBI" id="CHEBI:58223"/>
        <dbReference type="ChEBI" id="CHEBI:137748"/>
        <dbReference type="ChEBI" id="CHEBI:176338"/>
        <dbReference type="ChEBI" id="CHEBI:176343"/>
        <dbReference type="EC" id="2.4.1.182"/>
    </reaction>
</comment>
<comment type="similarity">
    <text evidence="2 11">Belongs to the LpxB family.</text>
</comment>
<keyword evidence="9 11" id="KW-0443">Lipid metabolism</keyword>
<evidence type="ECO:0000256" key="6">
    <source>
        <dbReference type="ARBA" id="ARBA00022556"/>
    </source>
</evidence>
<comment type="function">
    <text evidence="1 11">Condensation of UDP-2,3-diacylglucosamine and 2,3-diacylglucosamine-1-phosphate to form lipid A disaccharide, a precursor of lipid A, a phosphorylated glycolipid that anchors the lipopolysaccharide to the outer membrane of the cell.</text>
</comment>
<proteinExistence type="inferred from homology"/>
<dbReference type="SUPFAM" id="SSF53756">
    <property type="entry name" value="UDP-Glycosyltransferase/glycogen phosphorylase"/>
    <property type="match status" value="1"/>
</dbReference>
<comment type="caution">
    <text evidence="12">The sequence shown here is derived from an EMBL/GenBank/DDBJ whole genome shotgun (WGS) entry which is preliminary data.</text>
</comment>
<evidence type="ECO:0000256" key="11">
    <source>
        <dbReference type="HAMAP-Rule" id="MF_00392"/>
    </source>
</evidence>
<keyword evidence="7 11" id="KW-0328">Glycosyltransferase</keyword>
<evidence type="ECO:0000256" key="3">
    <source>
        <dbReference type="ARBA" id="ARBA00012687"/>
    </source>
</evidence>
<evidence type="ECO:0000313" key="12">
    <source>
        <dbReference type="EMBL" id="GAA4878293.1"/>
    </source>
</evidence>
<evidence type="ECO:0000256" key="10">
    <source>
        <dbReference type="ARBA" id="ARBA00048975"/>
    </source>
</evidence>
<dbReference type="CDD" id="cd01635">
    <property type="entry name" value="Glycosyltransferase_GTB-type"/>
    <property type="match status" value="1"/>
</dbReference>
<dbReference type="Pfam" id="PF02684">
    <property type="entry name" value="LpxB"/>
    <property type="match status" value="1"/>
</dbReference>
<evidence type="ECO:0000256" key="4">
    <source>
        <dbReference type="ARBA" id="ARBA00020902"/>
    </source>
</evidence>
<dbReference type="Proteomes" id="UP001499988">
    <property type="component" value="Unassembled WGS sequence"/>
</dbReference>
<dbReference type="PANTHER" id="PTHR30372:SF4">
    <property type="entry name" value="LIPID-A-DISACCHARIDE SYNTHASE, MITOCHONDRIAL-RELATED"/>
    <property type="match status" value="1"/>
</dbReference>
<sequence>MRPLTIALVAGEISGDILGAGLIKAIKARHPDARFVGIGGPLMIEQGMDSWFPMEELAVMGLVEVLGRLPRLLAIKKALVARLTELKPDVFVGIDAPDFNLRIEKLLKDAAIPTVHYVSPSVWAWRPKRIFKIDAATDQVLALLPFEKAFYDKYDVSCEFVGHTLADTIPLVSEPLPARQQLGLPEQGKVLAMLPGSRGGEMSRLGAIFIETAARLQLADPQLTIVVPLANEHRRTQMEALLAESEHAPKLVLVDGQSRTAMMAADAILLASGTATLEAMLVKRPMVVGYKVSPMTYHIAKAMMSVDKVALPNLLSGEDLVPELIQYDCTVEQLVAEVEAKLSMDPTPLIARFTELHHELRRNASERAADAVLALVAPRPNEAETCMN</sequence>
<accession>A0ABP9EHB9</accession>
<evidence type="ECO:0000256" key="2">
    <source>
        <dbReference type="ARBA" id="ARBA00007868"/>
    </source>
</evidence>
<protein>
    <recommendedName>
        <fullName evidence="4 11">Lipid-A-disaccharide synthase</fullName>
        <ecNumber evidence="3 11">2.4.1.182</ecNumber>
    </recommendedName>
</protein>
<name>A0ABP9EHB9_9GAMM</name>
<gene>
    <name evidence="11 12" type="primary">lpxB</name>
    <name evidence="12" type="ORF">GCM10023333_09760</name>
</gene>
<reference evidence="13" key="1">
    <citation type="journal article" date="2019" name="Int. J. Syst. Evol. Microbiol.">
        <title>The Global Catalogue of Microorganisms (GCM) 10K type strain sequencing project: providing services to taxonomists for standard genome sequencing and annotation.</title>
        <authorList>
            <consortium name="The Broad Institute Genomics Platform"/>
            <consortium name="The Broad Institute Genome Sequencing Center for Infectious Disease"/>
            <person name="Wu L."/>
            <person name="Ma J."/>
        </authorList>
    </citation>
    <scope>NUCLEOTIDE SEQUENCE [LARGE SCALE GENOMIC DNA]</scope>
    <source>
        <strain evidence="13">JCM 18401</strain>
    </source>
</reference>
<organism evidence="12 13">
    <name type="scientific">Ferrimonas pelagia</name>
    <dbReference type="NCBI Taxonomy" id="1177826"/>
    <lineage>
        <taxon>Bacteria</taxon>
        <taxon>Pseudomonadati</taxon>
        <taxon>Pseudomonadota</taxon>
        <taxon>Gammaproteobacteria</taxon>
        <taxon>Alteromonadales</taxon>
        <taxon>Ferrimonadaceae</taxon>
        <taxon>Ferrimonas</taxon>
    </lineage>
</organism>
<dbReference type="NCBIfam" id="TIGR00215">
    <property type="entry name" value="lpxB"/>
    <property type="match status" value="1"/>
</dbReference>
<keyword evidence="8 11" id="KW-0808">Transferase</keyword>
<dbReference type="InterPro" id="IPR003835">
    <property type="entry name" value="Glyco_trans_19"/>
</dbReference>
<evidence type="ECO:0000256" key="1">
    <source>
        <dbReference type="ARBA" id="ARBA00002056"/>
    </source>
</evidence>
<dbReference type="EMBL" id="BAABJZ010000012">
    <property type="protein sequence ID" value="GAA4878293.1"/>
    <property type="molecule type" value="Genomic_DNA"/>
</dbReference>
<comment type="pathway">
    <text evidence="11">Bacterial outer membrane biogenesis; LPS lipid A biosynthesis.</text>
</comment>
<dbReference type="EC" id="2.4.1.182" evidence="3 11"/>
<keyword evidence="13" id="KW-1185">Reference proteome</keyword>
<evidence type="ECO:0000256" key="9">
    <source>
        <dbReference type="ARBA" id="ARBA00023098"/>
    </source>
</evidence>
<keyword evidence="5 11" id="KW-0444">Lipid biosynthesis</keyword>
<evidence type="ECO:0000256" key="5">
    <source>
        <dbReference type="ARBA" id="ARBA00022516"/>
    </source>
</evidence>
<dbReference type="PANTHER" id="PTHR30372">
    <property type="entry name" value="LIPID-A-DISACCHARIDE SYNTHASE"/>
    <property type="match status" value="1"/>
</dbReference>
<evidence type="ECO:0000256" key="7">
    <source>
        <dbReference type="ARBA" id="ARBA00022676"/>
    </source>
</evidence>
<evidence type="ECO:0000313" key="13">
    <source>
        <dbReference type="Proteomes" id="UP001499988"/>
    </source>
</evidence>
<dbReference type="HAMAP" id="MF_00392">
    <property type="entry name" value="LpxB"/>
    <property type="match status" value="1"/>
</dbReference>
<keyword evidence="6 11" id="KW-0441">Lipid A biosynthesis</keyword>
<dbReference type="RefSeq" id="WP_345333980.1">
    <property type="nucleotide sequence ID" value="NZ_BAABJZ010000012.1"/>
</dbReference>
<evidence type="ECO:0000256" key="8">
    <source>
        <dbReference type="ARBA" id="ARBA00022679"/>
    </source>
</evidence>